<gene>
    <name evidence="1" type="ORF">SDC9_195601</name>
</gene>
<sequence length="165" mass="18170">MESKCRHCKIGTYEHQVTRYNPSNGSAIGIDRCIVKEIEDLWFSGIHTTGSCCGHGIIPGMVNVIEADMDKMLALGYIGGRNMYGAPTYALRTQCGTMGVTFDDIRYPEHLGPLADQPIAILLEGLALIEVALVTGNIRLALRFERSLATALQPYFKEVSEKYGK</sequence>
<accession>A0A645I9H9</accession>
<reference evidence="1" key="1">
    <citation type="submission" date="2019-08" db="EMBL/GenBank/DDBJ databases">
        <authorList>
            <person name="Kucharzyk K."/>
            <person name="Murdoch R.W."/>
            <person name="Higgins S."/>
            <person name="Loffler F."/>
        </authorList>
    </citation>
    <scope>NUCLEOTIDE SEQUENCE</scope>
</reference>
<comment type="caution">
    <text evidence="1">The sequence shown here is derived from an EMBL/GenBank/DDBJ whole genome shotgun (WGS) entry which is preliminary data.</text>
</comment>
<protein>
    <submittedName>
        <fullName evidence="1">Uncharacterized protein</fullName>
    </submittedName>
</protein>
<dbReference type="AlphaFoldDB" id="A0A645I9H9"/>
<name>A0A645I9H9_9ZZZZ</name>
<proteinExistence type="predicted"/>
<organism evidence="1">
    <name type="scientific">bioreactor metagenome</name>
    <dbReference type="NCBI Taxonomy" id="1076179"/>
    <lineage>
        <taxon>unclassified sequences</taxon>
        <taxon>metagenomes</taxon>
        <taxon>ecological metagenomes</taxon>
    </lineage>
</organism>
<evidence type="ECO:0000313" key="1">
    <source>
        <dbReference type="EMBL" id="MPN47997.1"/>
    </source>
</evidence>
<dbReference type="EMBL" id="VSSQ01109926">
    <property type="protein sequence ID" value="MPN47997.1"/>
    <property type="molecule type" value="Genomic_DNA"/>
</dbReference>